<name>X7FG58_9RHOB</name>
<dbReference type="Proteomes" id="UP000023430">
    <property type="component" value="Unassembled WGS sequence"/>
</dbReference>
<dbReference type="EMBL" id="JAME01000001">
    <property type="protein sequence ID" value="ETX31011.1"/>
    <property type="molecule type" value="Genomic_DNA"/>
</dbReference>
<evidence type="ECO:0000259" key="2">
    <source>
        <dbReference type="Pfam" id="PF13115"/>
    </source>
</evidence>
<evidence type="ECO:0000256" key="1">
    <source>
        <dbReference type="SAM" id="SignalP"/>
    </source>
</evidence>
<protein>
    <recommendedName>
        <fullName evidence="2">YtkA-like domain-containing protein</fullName>
    </recommendedName>
</protein>
<feature type="signal peptide" evidence="1">
    <location>
        <begin position="1"/>
        <end position="20"/>
    </location>
</feature>
<accession>X7FG58</accession>
<feature type="chain" id="PRO_5004978409" description="YtkA-like domain-containing protein" evidence="1">
    <location>
        <begin position="21"/>
        <end position="121"/>
    </location>
</feature>
<keyword evidence="4" id="KW-1185">Reference proteome</keyword>
<dbReference type="Pfam" id="PF13115">
    <property type="entry name" value="YtkA"/>
    <property type="match status" value="1"/>
</dbReference>
<reference evidence="3 4" key="1">
    <citation type="submission" date="2014-01" db="EMBL/GenBank/DDBJ databases">
        <title>Roseivivax isoporae LMG 25204 Genome Sequencing.</title>
        <authorList>
            <person name="Lai Q."/>
            <person name="Li G."/>
            <person name="Shao Z."/>
        </authorList>
    </citation>
    <scope>NUCLEOTIDE SEQUENCE [LARGE SCALE GENOMIC DNA]</scope>
    <source>
        <strain evidence="3 4">LMG 25204</strain>
    </source>
</reference>
<dbReference type="STRING" id="1449351.RISW2_00040"/>
<keyword evidence="1" id="KW-0732">Signal</keyword>
<gene>
    <name evidence="3" type="ORF">RISW2_00040</name>
</gene>
<proteinExistence type="predicted"/>
<dbReference type="OrthoDB" id="7376158at2"/>
<evidence type="ECO:0000313" key="3">
    <source>
        <dbReference type="EMBL" id="ETX31011.1"/>
    </source>
</evidence>
<organism evidence="3 4">
    <name type="scientific">Roseivivax isoporae LMG 25204</name>
    <dbReference type="NCBI Taxonomy" id="1449351"/>
    <lineage>
        <taxon>Bacteria</taxon>
        <taxon>Pseudomonadati</taxon>
        <taxon>Pseudomonadota</taxon>
        <taxon>Alphaproteobacteria</taxon>
        <taxon>Rhodobacterales</taxon>
        <taxon>Roseobacteraceae</taxon>
        <taxon>Roseivivax</taxon>
    </lineage>
</organism>
<evidence type="ECO:0000313" key="4">
    <source>
        <dbReference type="Proteomes" id="UP000023430"/>
    </source>
</evidence>
<dbReference type="AlphaFoldDB" id="X7FG58"/>
<sequence>MMKTFTATALALSLAAPALAADRLEAVADCVPTDAALSYDCTIELSRNGAPVEDAVFTVAPDMPSMPMAHNIAPVPAEAGDAPGSYTVPLTLDMHGRWALRLEVSAPARDMVVVTHDFDAE</sequence>
<comment type="caution">
    <text evidence="3">The sequence shown here is derived from an EMBL/GenBank/DDBJ whole genome shotgun (WGS) entry which is preliminary data.</text>
</comment>
<dbReference type="InterPro" id="IPR032693">
    <property type="entry name" value="YtkA-like_dom"/>
</dbReference>
<feature type="domain" description="YtkA-like" evidence="2">
    <location>
        <begin position="42"/>
        <end position="102"/>
    </location>
</feature>
<dbReference type="RefSeq" id="WP_043765039.1">
    <property type="nucleotide sequence ID" value="NZ_JAME01000001.1"/>
</dbReference>